<evidence type="ECO:0000256" key="9">
    <source>
        <dbReference type="ARBA" id="ARBA00022827"/>
    </source>
</evidence>
<dbReference type="Gene3D" id="3.40.50.80">
    <property type="entry name" value="Nucleotide-binding domain of ferredoxin-NADP reductase (FNR) module"/>
    <property type="match status" value="1"/>
</dbReference>
<dbReference type="FunFam" id="3.40.50.80:FF:000008">
    <property type="entry name" value="Ferredoxin--NADP reductase, chloroplastic"/>
    <property type="match status" value="1"/>
</dbReference>
<dbReference type="AlphaFoldDB" id="A0A0A2BAC2"/>
<dbReference type="EMBL" id="JNAR01000001">
    <property type="protein sequence ID" value="KGG11008.1"/>
    <property type="molecule type" value="Genomic_DNA"/>
</dbReference>
<evidence type="ECO:0000256" key="14">
    <source>
        <dbReference type="ARBA" id="ARBA00047776"/>
    </source>
</evidence>
<dbReference type="InterPro" id="IPR039261">
    <property type="entry name" value="FNR_nucleotide-bd"/>
</dbReference>
<evidence type="ECO:0000256" key="10">
    <source>
        <dbReference type="ARBA" id="ARBA00022857"/>
    </source>
</evidence>
<dbReference type="PANTHER" id="PTHR43314">
    <property type="match status" value="1"/>
</dbReference>
<comment type="caution">
    <text evidence="20">The sequence shown here is derived from an EMBL/GenBank/DDBJ whole genome shotgun (WGS) entry which is preliminary data.</text>
</comment>
<dbReference type="PIRSF" id="PIRSF501178">
    <property type="entry name" value="FNR-PetH"/>
    <property type="match status" value="1"/>
</dbReference>
<sequence length="390" mass="43838">MYSQAKVIAGGLAHIPVVIAVFYFILTTFNKRALKFVEEAKTKKPEAKAVEPKKVTVSKTEAPKKEAPKTEAPKTEAPKTEAPKTEAPKVVKKKHADVPVNIYRPKTPYEGTVIENYSLLKEGAIGRVNHITFDLKDSDPFLNYVEGQSIGIMPAGEDANGKPHKLRLYSIASTRHGDDFNGNTVSLCVRQLQYEKDGETINGVCSTYLCDIKPGDKVKITGPVGKEMLLPDEEDANIVMLATGTGIAPMRAYLRRMFEPTEKEKNKWNFKGKAWLFMGAPKSANLLYEEDLQRYLTDNPDNFKYTKAISREQQNTKGGRMYIQDRVLESANELFNMIEDEKTHIYLCGLKGMEPGIDEAMTKAAEEKGLNWSELRPQLKKAGRWHVETY</sequence>
<evidence type="ECO:0000259" key="19">
    <source>
        <dbReference type="PROSITE" id="PS51384"/>
    </source>
</evidence>
<evidence type="ECO:0000256" key="8">
    <source>
        <dbReference type="ARBA" id="ARBA00022738"/>
    </source>
</evidence>
<feature type="binding site" evidence="16">
    <location>
        <begin position="349"/>
        <end position="350"/>
    </location>
    <ligand>
        <name>NADP(+)</name>
        <dbReference type="ChEBI" id="CHEBI:58349"/>
    </ligand>
</feature>
<feature type="binding site" evidence="16">
    <location>
        <begin position="310"/>
        <end position="311"/>
    </location>
    <ligand>
        <name>NADP(+)</name>
        <dbReference type="ChEBI" id="CHEBI:58349"/>
    </ligand>
</feature>
<keyword evidence="13 18" id="KW-0472">Membrane</keyword>
<proteinExistence type="inferred from homology"/>
<evidence type="ECO:0000256" key="18">
    <source>
        <dbReference type="SAM" id="Phobius"/>
    </source>
</evidence>
<evidence type="ECO:0000256" key="17">
    <source>
        <dbReference type="SAM" id="MobiDB-lite"/>
    </source>
</evidence>
<dbReference type="Pfam" id="PF00970">
    <property type="entry name" value="FAD_binding_6"/>
    <property type="match status" value="1"/>
</dbReference>
<dbReference type="RefSeq" id="WP_032516697.1">
    <property type="nucleotide sequence ID" value="NZ_JNAR01000001.1"/>
</dbReference>
<dbReference type="Proteomes" id="UP000030481">
    <property type="component" value="Unassembled WGS sequence"/>
</dbReference>
<dbReference type="InterPro" id="IPR035442">
    <property type="entry name" value="FNR_plant_Cyanobacteria"/>
</dbReference>
<feature type="binding site" evidence="16">
    <location>
        <position position="388"/>
    </location>
    <ligand>
        <name>NADP(+)</name>
        <dbReference type="ChEBI" id="CHEBI:58349"/>
    </ligand>
</feature>
<accession>A0A0A2BAC2</accession>
<gene>
    <name evidence="20" type="ORF">EV01_0047</name>
</gene>
<keyword evidence="9 15" id="KW-0274">FAD</keyword>
<feature type="transmembrane region" description="Helical" evidence="18">
    <location>
        <begin position="7"/>
        <end position="26"/>
    </location>
</feature>
<name>A0A0A2BAC2_PROMR</name>
<dbReference type="GO" id="GO:0030089">
    <property type="term" value="C:phycobilisome"/>
    <property type="evidence" value="ECO:0007669"/>
    <property type="project" value="UniProtKB-KW"/>
</dbReference>
<comment type="similarity">
    <text evidence="3 15">Belongs to the ferredoxin--NADP reductase type 1 family.</text>
</comment>
<comment type="catalytic activity">
    <reaction evidence="14 15">
        <text>2 reduced [2Fe-2S]-[ferredoxin] + NADP(+) + H(+) = 2 oxidized [2Fe-2S]-[ferredoxin] + NADPH</text>
        <dbReference type="Rhea" id="RHEA:20125"/>
        <dbReference type="Rhea" id="RHEA-COMP:10000"/>
        <dbReference type="Rhea" id="RHEA-COMP:10001"/>
        <dbReference type="ChEBI" id="CHEBI:15378"/>
        <dbReference type="ChEBI" id="CHEBI:33737"/>
        <dbReference type="ChEBI" id="CHEBI:33738"/>
        <dbReference type="ChEBI" id="CHEBI:57783"/>
        <dbReference type="ChEBI" id="CHEBI:58349"/>
        <dbReference type="EC" id="1.18.1.2"/>
    </reaction>
</comment>
<keyword evidence="6" id="KW-0042">Antenna complex</keyword>
<evidence type="ECO:0000313" key="21">
    <source>
        <dbReference type="Proteomes" id="UP000030481"/>
    </source>
</evidence>
<keyword evidence="18" id="KW-1133">Transmembrane helix</keyword>
<dbReference type="Pfam" id="PF00175">
    <property type="entry name" value="NAD_binding_1"/>
    <property type="match status" value="1"/>
</dbReference>
<protein>
    <recommendedName>
        <fullName evidence="5 15">Ferredoxin--NADP reductase</fullName>
        <shortName evidence="15">FNR</shortName>
        <ecNumber evidence="4 15">1.18.1.2</ecNumber>
    </recommendedName>
</protein>
<keyword evidence="8" id="KW-0605">Phycobilisome</keyword>
<comment type="subcellular location">
    <subcellularLocation>
        <location evidence="2">Cellular thylakoid membrane</location>
        <topology evidence="2">Peripheral membrane protein</topology>
        <orientation evidence="2">Cytoplasmic side</orientation>
    </subcellularLocation>
</comment>
<dbReference type="GO" id="GO:0031676">
    <property type="term" value="C:plasma membrane-derived thylakoid membrane"/>
    <property type="evidence" value="ECO:0007669"/>
    <property type="project" value="UniProtKB-SubCell"/>
</dbReference>
<dbReference type="InterPro" id="IPR015701">
    <property type="entry name" value="FNR"/>
</dbReference>
<dbReference type="CDD" id="cd06208">
    <property type="entry name" value="CYPOR_like_FNR"/>
    <property type="match status" value="1"/>
</dbReference>
<evidence type="ECO:0000313" key="20">
    <source>
        <dbReference type="EMBL" id="KGG11008.1"/>
    </source>
</evidence>
<feature type="compositionally biased region" description="Basic and acidic residues" evidence="17">
    <location>
        <begin position="61"/>
        <end position="89"/>
    </location>
</feature>
<evidence type="ECO:0000256" key="11">
    <source>
        <dbReference type="ARBA" id="ARBA00023002"/>
    </source>
</evidence>
<dbReference type="InterPro" id="IPR001433">
    <property type="entry name" value="OxRdtase_FAD/NAD-bd"/>
</dbReference>
<dbReference type="SUPFAM" id="SSF52343">
    <property type="entry name" value="Ferredoxin reductase-like, C-terminal NADP-linked domain"/>
    <property type="match status" value="1"/>
</dbReference>
<keyword evidence="10 15" id="KW-0521">NADP</keyword>
<dbReference type="InterPro" id="IPR017938">
    <property type="entry name" value="Riboflavin_synthase-like_b-brl"/>
</dbReference>
<evidence type="ECO:0000256" key="12">
    <source>
        <dbReference type="ARBA" id="ARBA00023078"/>
    </source>
</evidence>
<evidence type="ECO:0000256" key="2">
    <source>
        <dbReference type="ARBA" id="ARBA00004445"/>
    </source>
</evidence>
<dbReference type="PIRSF" id="PIRSF000361">
    <property type="entry name" value="Frd-NADP+_RD"/>
    <property type="match status" value="1"/>
</dbReference>
<evidence type="ECO:0000256" key="5">
    <source>
        <dbReference type="ARBA" id="ARBA00013903"/>
    </source>
</evidence>
<evidence type="ECO:0000256" key="3">
    <source>
        <dbReference type="ARBA" id="ARBA00008312"/>
    </source>
</evidence>
<evidence type="ECO:0000256" key="16">
    <source>
        <dbReference type="PIRSR" id="PIRSR000361-1"/>
    </source>
</evidence>
<dbReference type="EC" id="1.18.1.2" evidence="4 15"/>
<keyword evidence="12" id="KW-0793">Thylakoid</keyword>
<feature type="binding site" evidence="16">
    <location>
        <position position="245"/>
    </location>
    <ligand>
        <name>NADP(+)</name>
        <dbReference type="ChEBI" id="CHEBI:58349"/>
    </ligand>
</feature>
<feature type="domain" description="FAD-binding FR-type" evidence="19">
    <location>
        <begin position="106"/>
        <end position="230"/>
    </location>
</feature>
<reference evidence="21" key="1">
    <citation type="journal article" date="2014" name="Sci. Data">
        <title>Genomes of diverse isolates of the marine cyanobacterium Prochlorococcus.</title>
        <authorList>
            <person name="Biller S."/>
            <person name="Berube P."/>
            <person name="Thompson J."/>
            <person name="Kelly L."/>
            <person name="Roggensack S."/>
            <person name="Awad L."/>
            <person name="Roache-Johnson K."/>
            <person name="Ding H."/>
            <person name="Giovannoni S.J."/>
            <person name="Moore L.R."/>
            <person name="Chisholm S.W."/>
        </authorList>
    </citation>
    <scope>NUCLEOTIDE SEQUENCE [LARGE SCALE GENOMIC DNA]</scope>
</reference>
<dbReference type="InterPro" id="IPR008333">
    <property type="entry name" value="Cbr1-like_FAD-bd_dom"/>
</dbReference>
<feature type="region of interest" description="Disordered" evidence="17">
    <location>
        <begin position="47"/>
        <end position="91"/>
    </location>
</feature>
<dbReference type="PRINTS" id="PR00371">
    <property type="entry name" value="FPNCR"/>
</dbReference>
<evidence type="ECO:0000256" key="4">
    <source>
        <dbReference type="ARBA" id="ARBA00013223"/>
    </source>
</evidence>
<comment type="cofactor">
    <cofactor evidence="1">
        <name>FAD</name>
        <dbReference type="ChEBI" id="CHEBI:57692"/>
    </cofactor>
</comment>
<evidence type="ECO:0000256" key="6">
    <source>
        <dbReference type="ARBA" id="ARBA00022549"/>
    </source>
</evidence>
<dbReference type="GO" id="GO:0004324">
    <property type="term" value="F:ferredoxin-NADP+ reductase activity"/>
    <property type="evidence" value="ECO:0007669"/>
    <property type="project" value="UniProtKB-EC"/>
</dbReference>
<dbReference type="InterPro" id="IPR001709">
    <property type="entry name" value="Flavoprot_Pyr_Nucl_cyt_Rdtase"/>
</dbReference>
<dbReference type="SUPFAM" id="SSF63380">
    <property type="entry name" value="Riboflavin synthase domain-like"/>
    <property type="match status" value="1"/>
</dbReference>
<evidence type="ECO:0000256" key="13">
    <source>
        <dbReference type="ARBA" id="ARBA00023136"/>
    </source>
</evidence>
<organism evidence="20 21">
    <name type="scientific">Prochlorococcus marinus str. MIT 9401</name>
    <dbReference type="NCBI Taxonomy" id="167551"/>
    <lineage>
        <taxon>Bacteria</taxon>
        <taxon>Bacillati</taxon>
        <taxon>Cyanobacteriota</taxon>
        <taxon>Cyanophyceae</taxon>
        <taxon>Synechococcales</taxon>
        <taxon>Prochlorococcaceae</taxon>
        <taxon>Prochlorococcus</taxon>
    </lineage>
</organism>
<evidence type="ECO:0000256" key="15">
    <source>
        <dbReference type="PIRNR" id="PIRNR000361"/>
    </source>
</evidence>
<evidence type="ECO:0000256" key="1">
    <source>
        <dbReference type="ARBA" id="ARBA00001974"/>
    </source>
</evidence>
<dbReference type="PROSITE" id="PS51384">
    <property type="entry name" value="FAD_FR"/>
    <property type="match status" value="1"/>
</dbReference>
<dbReference type="Gene3D" id="2.40.30.10">
    <property type="entry name" value="Translation factors"/>
    <property type="match status" value="1"/>
</dbReference>
<dbReference type="InterPro" id="IPR017927">
    <property type="entry name" value="FAD-bd_FR_type"/>
</dbReference>
<keyword evidence="7 15" id="KW-0285">Flavoprotein</keyword>
<keyword evidence="11 15" id="KW-0560">Oxidoreductase</keyword>
<evidence type="ECO:0000256" key="7">
    <source>
        <dbReference type="ARBA" id="ARBA00022630"/>
    </source>
</evidence>
<keyword evidence="18" id="KW-0812">Transmembrane</keyword>
<feature type="binding site" evidence="16">
    <location>
        <position position="190"/>
    </location>
    <ligand>
        <name>NADP(+)</name>
        <dbReference type="ChEBI" id="CHEBI:58349"/>
    </ligand>
</feature>
<feature type="binding site" evidence="16">
    <location>
        <position position="170"/>
    </location>
    <ligand>
        <name>NADP(+)</name>
        <dbReference type="ChEBI" id="CHEBI:58349"/>
    </ligand>
</feature>